<dbReference type="AlphaFoldDB" id="A0A974Y164"/>
<proteinExistence type="inferred from homology"/>
<dbReference type="EMBL" id="CP071518">
    <property type="protein sequence ID" value="QSX79536.1"/>
    <property type="molecule type" value="Genomic_DNA"/>
</dbReference>
<dbReference type="KEGG" id="lsf:I8J32_006700"/>
<dbReference type="RefSeq" id="WP_200616366.1">
    <property type="nucleotide sequence ID" value="NZ_CP071518.1"/>
</dbReference>
<feature type="chain" id="PRO_5037195897" evidence="2">
    <location>
        <begin position="23"/>
        <end position="261"/>
    </location>
</feature>
<keyword evidence="2" id="KW-0732">Signal</keyword>
<comment type="similarity">
    <text evidence="1">Belongs to the transglycosylase Slt family.</text>
</comment>
<dbReference type="InterPro" id="IPR008258">
    <property type="entry name" value="Transglycosylase_SLT_dom_1"/>
</dbReference>
<sequence length="261" mass="27847">MSAPRVLAVLVLLLSIALPAQARTVYRCVRDGTVSLATAPEPGSRCQARQIADDAVKLPNLWGALGVVNGTLYERQQDGKTVYSTRNLPGSVKVLSFTVQTPPGEPAHTGLGDVGKPRLDRFAKQFQAAARSTGLDDAWLRAIAHAESGFDEKALSPKGAQGVMQLMPQTSREYGVSEPFAAGQSIDAGARHLRTLLRRYKGDLTLAAAAYNAGIGAVARYGGVPPYRETQAYIAKVQALHARYREALAAAAPRKGRSIAR</sequence>
<reference evidence="4 5" key="1">
    <citation type="submission" date="2021-03" db="EMBL/GenBank/DDBJ databases">
        <title>Lysobacter sp. nov. isolated from soil of gangwondo yeongwol, south Korea.</title>
        <authorList>
            <person name="Kim K.R."/>
            <person name="Kim K.H."/>
            <person name="Jeon C.O."/>
        </authorList>
    </citation>
    <scope>NUCLEOTIDE SEQUENCE [LARGE SCALE GENOMIC DNA]</scope>
    <source>
        <strain evidence="4 5">R19</strain>
    </source>
</reference>
<dbReference type="PANTHER" id="PTHR37423">
    <property type="entry name" value="SOLUBLE LYTIC MUREIN TRANSGLYCOSYLASE-RELATED"/>
    <property type="match status" value="1"/>
</dbReference>
<evidence type="ECO:0000256" key="2">
    <source>
        <dbReference type="SAM" id="SignalP"/>
    </source>
</evidence>
<dbReference type="Gene3D" id="1.10.530.10">
    <property type="match status" value="1"/>
</dbReference>
<organism evidence="4 5">
    <name type="scientific">Agrilutibacter solisilvae</name>
    <dbReference type="NCBI Taxonomy" id="2763317"/>
    <lineage>
        <taxon>Bacteria</taxon>
        <taxon>Pseudomonadati</taxon>
        <taxon>Pseudomonadota</taxon>
        <taxon>Gammaproteobacteria</taxon>
        <taxon>Lysobacterales</taxon>
        <taxon>Lysobacteraceae</taxon>
        <taxon>Agrilutibacter</taxon>
    </lineage>
</organism>
<gene>
    <name evidence="4" type="ORF">I8J32_006700</name>
</gene>
<evidence type="ECO:0000313" key="4">
    <source>
        <dbReference type="EMBL" id="QSX79536.1"/>
    </source>
</evidence>
<evidence type="ECO:0000259" key="3">
    <source>
        <dbReference type="Pfam" id="PF01464"/>
    </source>
</evidence>
<name>A0A974Y164_9GAMM</name>
<dbReference type="PANTHER" id="PTHR37423:SF2">
    <property type="entry name" value="MEMBRANE-BOUND LYTIC MUREIN TRANSGLYCOSYLASE C"/>
    <property type="match status" value="1"/>
</dbReference>
<evidence type="ECO:0000313" key="5">
    <source>
        <dbReference type="Proteomes" id="UP000639274"/>
    </source>
</evidence>
<feature type="domain" description="Transglycosylase SLT" evidence="3">
    <location>
        <begin position="126"/>
        <end position="226"/>
    </location>
</feature>
<dbReference type="SUPFAM" id="SSF53955">
    <property type="entry name" value="Lysozyme-like"/>
    <property type="match status" value="1"/>
</dbReference>
<feature type="signal peptide" evidence="2">
    <location>
        <begin position="1"/>
        <end position="22"/>
    </location>
</feature>
<protein>
    <submittedName>
        <fullName evidence="4">Lytic transglycosylase domain-containing protein</fullName>
    </submittedName>
</protein>
<dbReference type="InterPro" id="IPR023346">
    <property type="entry name" value="Lysozyme-like_dom_sf"/>
</dbReference>
<keyword evidence="5" id="KW-1185">Reference proteome</keyword>
<dbReference type="Proteomes" id="UP000639274">
    <property type="component" value="Chromosome"/>
</dbReference>
<dbReference type="CDD" id="cd00254">
    <property type="entry name" value="LT-like"/>
    <property type="match status" value="1"/>
</dbReference>
<accession>A0A974Y164</accession>
<evidence type="ECO:0000256" key="1">
    <source>
        <dbReference type="ARBA" id="ARBA00007734"/>
    </source>
</evidence>
<dbReference type="Pfam" id="PF01464">
    <property type="entry name" value="SLT"/>
    <property type="match status" value="1"/>
</dbReference>